<proteinExistence type="predicted"/>
<gene>
    <name evidence="4" type="ORF">ACFQ4A_18640</name>
</gene>
<organism evidence="4 5">
    <name type="scientific">Lentibacillus salinarum</name>
    <dbReference type="NCBI Taxonomy" id="446820"/>
    <lineage>
        <taxon>Bacteria</taxon>
        <taxon>Bacillati</taxon>
        <taxon>Bacillota</taxon>
        <taxon>Bacilli</taxon>
        <taxon>Bacillales</taxon>
        <taxon>Bacillaceae</taxon>
        <taxon>Lentibacillus</taxon>
    </lineage>
</organism>
<evidence type="ECO:0000256" key="3">
    <source>
        <dbReference type="ARBA" id="ARBA00022801"/>
    </source>
</evidence>
<dbReference type="EMBL" id="JBHTNH010000060">
    <property type="protein sequence ID" value="MFD1363627.1"/>
    <property type="molecule type" value="Genomic_DNA"/>
</dbReference>
<dbReference type="InterPro" id="IPR008201">
    <property type="entry name" value="HepT-like"/>
</dbReference>
<keyword evidence="1" id="KW-1277">Toxin-antitoxin system</keyword>
<evidence type="ECO:0000256" key="1">
    <source>
        <dbReference type="ARBA" id="ARBA00022649"/>
    </source>
</evidence>
<name>A0ABW4A0K8_9BACI</name>
<keyword evidence="3" id="KW-0378">Hydrolase</keyword>
<dbReference type="RefSeq" id="WP_382402871.1">
    <property type="nucleotide sequence ID" value="NZ_JBHTNH010000060.1"/>
</dbReference>
<keyword evidence="2" id="KW-0540">Nuclease</keyword>
<accession>A0ABW4A0K8</accession>
<evidence type="ECO:0000256" key="2">
    <source>
        <dbReference type="ARBA" id="ARBA00022722"/>
    </source>
</evidence>
<comment type="caution">
    <text evidence="4">The sequence shown here is derived from an EMBL/GenBank/DDBJ whole genome shotgun (WGS) entry which is preliminary data.</text>
</comment>
<keyword evidence="5" id="KW-1185">Reference proteome</keyword>
<dbReference type="Pfam" id="PF01934">
    <property type="entry name" value="HepT-like"/>
    <property type="match status" value="1"/>
</dbReference>
<reference evidence="5" key="1">
    <citation type="journal article" date="2019" name="Int. J. Syst. Evol. Microbiol.">
        <title>The Global Catalogue of Microorganisms (GCM) 10K type strain sequencing project: providing services to taxonomists for standard genome sequencing and annotation.</title>
        <authorList>
            <consortium name="The Broad Institute Genomics Platform"/>
            <consortium name="The Broad Institute Genome Sequencing Center for Infectious Disease"/>
            <person name="Wu L."/>
            <person name="Ma J."/>
        </authorList>
    </citation>
    <scope>NUCLEOTIDE SEQUENCE [LARGE SCALE GENOMIC DNA]</scope>
    <source>
        <strain evidence="5">CCUG 54822</strain>
    </source>
</reference>
<sequence length="49" mass="5685">MECIQSIESYLPNGKEDYFSSKMTQDAVIRKLEVIGESTKRISKEMKLE</sequence>
<evidence type="ECO:0000313" key="4">
    <source>
        <dbReference type="EMBL" id="MFD1363627.1"/>
    </source>
</evidence>
<protein>
    <submittedName>
        <fullName evidence="4">DUF86 domain-containing protein</fullName>
    </submittedName>
</protein>
<dbReference type="Proteomes" id="UP001597178">
    <property type="component" value="Unassembled WGS sequence"/>
</dbReference>
<evidence type="ECO:0000313" key="5">
    <source>
        <dbReference type="Proteomes" id="UP001597178"/>
    </source>
</evidence>